<evidence type="ECO:0000313" key="3">
    <source>
        <dbReference type="RefSeq" id="XP_022955936.1"/>
    </source>
</evidence>
<name>A0A6J1GV77_CUCMO</name>
<dbReference type="Proteomes" id="UP000504609">
    <property type="component" value="Unplaced"/>
</dbReference>
<dbReference type="Gene3D" id="1.20.1280.50">
    <property type="match status" value="1"/>
</dbReference>
<evidence type="ECO:0000313" key="2">
    <source>
        <dbReference type="Proteomes" id="UP000504609"/>
    </source>
</evidence>
<accession>A0A6J1GV77</accession>
<dbReference type="Pfam" id="PF23622">
    <property type="entry name" value="LRR_At1g61320_AtMIF1"/>
    <property type="match status" value="2"/>
</dbReference>
<dbReference type="InterPro" id="IPR055357">
    <property type="entry name" value="LRR_At1g61320_AtMIF1"/>
</dbReference>
<dbReference type="GeneID" id="111457773"/>
<sequence>MDLISELPDPILQHILSFLPIKQIVQTIILSKRWSHLWLTFPSLEFDTNFFRLKLDLSKTEQSAEKKRLQLIDFVEQTLRQLKWLRKFKLRVDFPWPSSATVVDRWVGYVLENGVRELEIFVTVENGKRYNLPQSVLASQSLTVLTVGVCKLCPPLDGFRLLGMKRVTLLGVFVEDEIVKRLVSNCRFVEHIELDSCLGLRSVWLCDTHELMTMKVHNNSGLCELGIKAMNLQVFEFRGQFQPCCIDISSCKNLKTLILTMVAITDDWFHDCITEFPMLEMLALSYCHMLESLRISSSHLKKFILCGCESVRRLDIDAPCLLELEYSGDLISFSLNTPALLRADVHLSPTDF</sequence>
<dbReference type="RefSeq" id="XP_022955936.1">
    <property type="nucleotide sequence ID" value="XM_023100168.1"/>
</dbReference>
<dbReference type="InterPro" id="IPR036047">
    <property type="entry name" value="F-box-like_dom_sf"/>
</dbReference>
<dbReference type="PANTHER" id="PTHR34145">
    <property type="entry name" value="OS02G0105600 PROTEIN"/>
    <property type="match status" value="1"/>
</dbReference>
<dbReference type="InterPro" id="IPR032675">
    <property type="entry name" value="LRR_dom_sf"/>
</dbReference>
<reference evidence="3 4" key="1">
    <citation type="submission" date="2025-04" db="UniProtKB">
        <authorList>
            <consortium name="RefSeq"/>
        </authorList>
    </citation>
    <scope>IDENTIFICATION</scope>
    <source>
        <tissue evidence="3 4">Young leaves</tissue>
    </source>
</reference>
<dbReference type="Gene3D" id="3.80.10.10">
    <property type="entry name" value="Ribonuclease Inhibitor"/>
    <property type="match status" value="1"/>
</dbReference>
<evidence type="ECO:0000259" key="1">
    <source>
        <dbReference type="PROSITE" id="PS50181"/>
    </source>
</evidence>
<dbReference type="PANTHER" id="PTHR34145:SF51">
    <property type="entry name" value="FBD DOMAIN-CONTAINING PROTEIN"/>
    <property type="match status" value="1"/>
</dbReference>
<dbReference type="InterPro" id="IPR053772">
    <property type="entry name" value="At1g61320/At1g61330-like"/>
</dbReference>
<dbReference type="InterPro" id="IPR001810">
    <property type="entry name" value="F-box_dom"/>
</dbReference>
<proteinExistence type="predicted"/>
<keyword evidence="2" id="KW-1185">Reference proteome</keyword>
<organism evidence="2 3">
    <name type="scientific">Cucurbita moschata</name>
    <name type="common">Winter crookneck squash</name>
    <name type="synonym">Cucurbita pepo var. moschata</name>
    <dbReference type="NCBI Taxonomy" id="3662"/>
    <lineage>
        <taxon>Eukaryota</taxon>
        <taxon>Viridiplantae</taxon>
        <taxon>Streptophyta</taxon>
        <taxon>Embryophyta</taxon>
        <taxon>Tracheophyta</taxon>
        <taxon>Spermatophyta</taxon>
        <taxon>Magnoliopsida</taxon>
        <taxon>eudicotyledons</taxon>
        <taxon>Gunneridae</taxon>
        <taxon>Pentapetalae</taxon>
        <taxon>rosids</taxon>
        <taxon>fabids</taxon>
        <taxon>Cucurbitales</taxon>
        <taxon>Cucurbitaceae</taxon>
        <taxon>Cucurbiteae</taxon>
        <taxon>Cucurbita</taxon>
    </lineage>
</organism>
<evidence type="ECO:0000313" key="4">
    <source>
        <dbReference type="RefSeq" id="XP_022955937.1"/>
    </source>
</evidence>
<dbReference type="Pfam" id="PF00646">
    <property type="entry name" value="F-box"/>
    <property type="match status" value="1"/>
</dbReference>
<dbReference type="SUPFAM" id="SSF81383">
    <property type="entry name" value="F-box domain"/>
    <property type="match status" value="1"/>
</dbReference>
<gene>
    <name evidence="3 4" type="primary">LOC111457773</name>
</gene>
<feature type="domain" description="F-box" evidence="1">
    <location>
        <begin position="1"/>
        <end position="53"/>
    </location>
</feature>
<dbReference type="KEGG" id="cmos:111457773"/>
<dbReference type="RefSeq" id="XP_022955937.1">
    <property type="nucleotide sequence ID" value="XM_023100169.1"/>
</dbReference>
<dbReference type="SUPFAM" id="SSF52058">
    <property type="entry name" value="L domain-like"/>
    <property type="match status" value="1"/>
</dbReference>
<dbReference type="InterPro" id="IPR053781">
    <property type="entry name" value="F-box_AtFBL13-like"/>
</dbReference>
<dbReference type="PROSITE" id="PS50181">
    <property type="entry name" value="FBOX"/>
    <property type="match status" value="1"/>
</dbReference>
<protein>
    <submittedName>
        <fullName evidence="3 4">F-box/LRR-repeat protein At3g18150</fullName>
    </submittedName>
</protein>
<dbReference type="AlphaFoldDB" id="A0A6J1GV77"/>
<dbReference type="CDD" id="cd22160">
    <property type="entry name" value="F-box_AtFBL13-like"/>
    <property type="match status" value="1"/>
</dbReference>